<feature type="region of interest" description="Disordered" evidence="6">
    <location>
        <begin position="428"/>
        <end position="447"/>
    </location>
</feature>
<accession>A0A5B0HHF8</accession>
<feature type="transmembrane region" description="Helical" evidence="7">
    <location>
        <begin position="332"/>
        <end position="352"/>
    </location>
</feature>
<sequence length="447" mass="47677">MHDENPLASASRKINRRYIPLLFACFVIAWLDRVNIGFAALTMSRDLGLSSTAFGIGAGIFFVTYVILEVPANVMLERFGARRWFALLMLGWGLASGAMILVQGEKSLYAARLILGAAEAGFAPGVFYYLSLWVPAEARGRVIAGFLVAMPVASVIGAPLSGLLMQLDGLGGLHGWQWMFLIETLPALALTPFVLRILCDRPEQATWLTDAERDALRRSLVTDAPVVSSGHAGVLSTMRNPLVLALGVVYFGVVGLNYELSFFLPQIVHQFGLSIVQTGFVAAIPFFAAGIGMIWWGRRSDRLGERRFHLVIPLILAVAGLAGSTVTDLPVLRLVLLCAAAFGVFSSLPIFWTLPAALFPLSGVAAGIAVVNSVGSLSGLVDSYAIGAIKDATGSFVGGMQLVAGFGAIAICILFLITRHTAWAAKGNTQTKRATRSEAAPEIPTGR</sequence>
<dbReference type="PANTHER" id="PTHR43791:SF36">
    <property type="entry name" value="TRANSPORTER, PUTATIVE (AFU_ORTHOLOGUE AFUA_6G08340)-RELATED"/>
    <property type="match status" value="1"/>
</dbReference>
<keyword evidence="10" id="KW-1185">Reference proteome</keyword>
<evidence type="ECO:0000313" key="9">
    <source>
        <dbReference type="EMBL" id="KAA1014547.1"/>
    </source>
</evidence>
<feature type="transmembrane region" description="Helical" evidence="7">
    <location>
        <begin position="84"/>
        <end position="103"/>
    </location>
</feature>
<evidence type="ECO:0000256" key="2">
    <source>
        <dbReference type="ARBA" id="ARBA00022448"/>
    </source>
</evidence>
<dbReference type="FunFam" id="1.20.1250.20:FF:000018">
    <property type="entry name" value="MFS transporter permease"/>
    <property type="match status" value="1"/>
</dbReference>
<feature type="domain" description="Major facilitator superfamily (MFS) profile" evidence="8">
    <location>
        <begin position="18"/>
        <end position="422"/>
    </location>
</feature>
<dbReference type="GO" id="GO:0016020">
    <property type="term" value="C:membrane"/>
    <property type="evidence" value="ECO:0007669"/>
    <property type="project" value="UniProtKB-SubCell"/>
</dbReference>
<comment type="subcellular location">
    <subcellularLocation>
        <location evidence="1">Membrane</location>
        <topology evidence="1">Multi-pass membrane protein</topology>
    </subcellularLocation>
</comment>
<feature type="transmembrane region" description="Helical" evidence="7">
    <location>
        <begin position="176"/>
        <end position="198"/>
    </location>
</feature>
<evidence type="ECO:0000256" key="7">
    <source>
        <dbReference type="SAM" id="Phobius"/>
    </source>
</evidence>
<dbReference type="PROSITE" id="PS50850">
    <property type="entry name" value="MFS"/>
    <property type="match status" value="1"/>
</dbReference>
<dbReference type="CDD" id="cd17319">
    <property type="entry name" value="MFS_ExuT_GudP_like"/>
    <property type="match status" value="1"/>
</dbReference>
<evidence type="ECO:0000256" key="1">
    <source>
        <dbReference type="ARBA" id="ARBA00004141"/>
    </source>
</evidence>
<evidence type="ECO:0000256" key="3">
    <source>
        <dbReference type="ARBA" id="ARBA00022692"/>
    </source>
</evidence>
<dbReference type="GO" id="GO:0022857">
    <property type="term" value="F:transmembrane transporter activity"/>
    <property type="evidence" value="ECO:0007669"/>
    <property type="project" value="InterPro"/>
</dbReference>
<feature type="transmembrane region" description="Helical" evidence="7">
    <location>
        <begin position="398"/>
        <end position="417"/>
    </location>
</feature>
<comment type="caution">
    <text evidence="9">The sequence shown here is derived from an EMBL/GenBank/DDBJ whole genome shotgun (WGS) entry which is preliminary data.</text>
</comment>
<dbReference type="EMBL" id="VTUZ01000003">
    <property type="protein sequence ID" value="KAA1014547.1"/>
    <property type="molecule type" value="Genomic_DNA"/>
</dbReference>
<dbReference type="Proteomes" id="UP000325273">
    <property type="component" value="Unassembled WGS sequence"/>
</dbReference>
<evidence type="ECO:0000256" key="4">
    <source>
        <dbReference type="ARBA" id="ARBA00022989"/>
    </source>
</evidence>
<dbReference type="Gene3D" id="1.20.1250.20">
    <property type="entry name" value="MFS general substrate transporter like domains"/>
    <property type="match status" value="2"/>
</dbReference>
<feature type="transmembrane region" description="Helical" evidence="7">
    <location>
        <begin position="308"/>
        <end position="326"/>
    </location>
</feature>
<dbReference type="InterPro" id="IPR020846">
    <property type="entry name" value="MFS_dom"/>
</dbReference>
<name>A0A5B0HHF8_9BURK</name>
<dbReference type="Pfam" id="PF07690">
    <property type="entry name" value="MFS_1"/>
    <property type="match status" value="1"/>
</dbReference>
<protein>
    <submittedName>
        <fullName evidence="9">MFS transporter</fullName>
    </submittedName>
</protein>
<proteinExistence type="predicted"/>
<dbReference type="InterPro" id="IPR036259">
    <property type="entry name" value="MFS_trans_sf"/>
</dbReference>
<feature type="transmembrane region" description="Helical" evidence="7">
    <location>
        <begin position="109"/>
        <end position="130"/>
    </location>
</feature>
<reference evidence="9 10" key="1">
    <citation type="submission" date="2019-08" db="EMBL/GenBank/DDBJ databases">
        <title>Paraburkholderia sp. DCY113.</title>
        <authorList>
            <person name="Kang J."/>
        </authorList>
    </citation>
    <scope>NUCLEOTIDE SEQUENCE [LARGE SCALE GENOMIC DNA]</scope>
    <source>
        <strain evidence="9 10">DCY113</strain>
    </source>
</reference>
<dbReference type="SUPFAM" id="SSF103473">
    <property type="entry name" value="MFS general substrate transporter"/>
    <property type="match status" value="1"/>
</dbReference>
<keyword evidence="5 7" id="KW-0472">Membrane</keyword>
<evidence type="ECO:0000259" key="8">
    <source>
        <dbReference type="PROSITE" id="PS50850"/>
    </source>
</evidence>
<dbReference type="AlphaFoldDB" id="A0A5B0HHF8"/>
<feature type="transmembrane region" description="Helical" evidence="7">
    <location>
        <begin position="53"/>
        <end position="72"/>
    </location>
</feature>
<keyword evidence="2" id="KW-0813">Transport</keyword>
<feature type="transmembrane region" description="Helical" evidence="7">
    <location>
        <begin position="275"/>
        <end position="296"/>
    </location>
</feature>
<feature type="transmembrane region" description="Helical" evidence="7">
    <location>
        <begin position="364"/>
        <end position="386"/>
    </location>
</feature>
<keyword evidence="4 7" id="KW-1133">Transmembrane helix</keyword>
<dbReference type="PANTHER" id="PTHR43791">
    <property type="entry name" value="PERMEASE-RELATED"/>
    <property type="match status" value="1"/>
</dbReference>
<organism evidence="9 10">
    <name type="scientific">Paraburkholderia panacisoli</name>
    <dbReference type="NCBI Taxonomy" id="2603818"/>
    <lineage>
        <taxon>Bacteria</taxon>
        <taxon>Pseudomonadati</taxon>
        <taxon>Pseudomonadota</taxon>
        <taxon>Betaproteobacteria</taxon>
        <taxon>Burkholderiales</taxon>
        <taxon>Burkholderiaceae</taxon>
        <taxon>Paraburkholderia</taxon>
    </lineage>
</organism>
<evidence type="ECO:0000256" key="5">
    <source>
        <dbReference type="ARBA" id="ARBA00023136"/>
    </source>
</evidence>
<evidence type="ECO:0000313" key="10">
    <source>
        <dbReference type="Proteomes" id="UP000325273"/>
    </source>
</evidence>
<dbReference type="InterPro" id="IPR011701">
    <property type="entry name" value="MFS"/>
</dbReference>
<feature type="transmembrane region" description="Helical" evidence="7">
    <location>
        <begin position="242"/>
        <end position="263"/>
    </location>
</feature>
<feature type="transmembrane region" description="Helical" evidence="7">
    <location>
        <begin position="142"/>
        <end position="164"/>
    </location>
</feature>
<feature type="transmembrane region" description="Helical" evidence="7">
    <location>
        <begin position="21"/>
        <end position="41"/>
    </location>
</feature>
<gene>
    <name evidence="9" type="ORF">FVF58_04850</name>
</gene>
<keyword evidence="3 7" id="KW-0812">Transmembrane</keyword>
<evidence type="ECO:0000256" key="6">
    <source>
        <dbReference type="SAM" id="MobiDB-lite"/>
    </source>
</evidence>